<dbReference type="GO" id="GO:0016787">
    <property type="term" value="F:hydrolase activity"/>
    <property type="evidence" value="ECO:0007669"/>
    <property type="project" value="UniProtKB-KW"/>
</dbReference>
<feature type="domain" description="DHHA1" evidence="2">
    <location>
        <begin position="248"/>
        <end position="324"/>
    </location>
</feature>
<keyword evidence="4" id="KW-1185">Reference proteome</keyword>
<dbReference type="EC" id="3.1.-.-" evidence="3"/>
<protein>
    <submittedName>
        <fullName evidence="3">Bifunctional oligoribonuclease and PAP phosphatase NrnA</fullName>
        <ecNumber evidence="3">3.1.-.-</ecNumber>
    </submittedName>
</protein>
<dbReference type="InterPro" id="IPR001667">
    <property type="entry name" value="DDH_dom"/>
</dbReference>
<evidence type="ECO:0000313" key="4">
    <source>
        <dbReference type="Proteomes" id="UP001191019"/>
    </source>
</evidence>
<evidence type="ECO:0000259" key="2">
    <source>
        <dbReference type="Pfam" id="PF02272"/>
    </source>
</evidence>
<dbReference type="Gene3D" id="3.10.310.30">
    <property type="match status" value="1"/>
</dbReference>
<keyword evidence="3" id="KW-0378">Hydrolase</keyword>
<name>A0ABY0FL28_9BACT</name>
<feature type="domain" description="DDH" evidence="1">
    <location>
        <begin position="15"/>
        <end position="157"/>
    </location>
</feature>
<gene>
    <name evidence="3" type="primary">nrnA</name>
    <name evidence="3" type="ORF">G3RUM_00607</name>
</gene>
<dbReference type="EMBL" id="PRLM01000006">
    <property type="protein sequence ID" value="RYC74452.1"/>
    <property type="molecule type" value="Genomic_DNA"/>
</dbReference>
<accession>A0ABY0FL28</accession>
<dbReference type="Proteomes" id="UP001191019">
    <property type="component" value="Unassembled WGS sequence"/>
</dbReference>
<dbReference type="SUPFAM" id="SSF64182">
    <property type="entry name" value="DHH phosphoesterases"/>
    <property type="match status" value="1"/>
</dbReference>
<organism evidence="3 4">
    <name type="scientific">Candidatus Nanosyncoccus alces</name>
    <dbReference type="NCBI Taxonomy" id="2171997"/>
    <lineage>
        <taxon>Bacteria</taxon>
        <taxon>Candidatus Saccharimonadota</taxon>
        <taxon>Candidatus Nanosyncoccalia</taxon>
        <taxon>Candidatus Nanosyncoccales</taxon>
        <taxon>Candidatus Nanosyncoccaceae</taxon>
        <taxon>Candidatus Nanosyncoccus</taxon>
    </lineage>
</organism>
<dbReference type="InterPro" id="IPR051319">
    <property type="entry name" value="Oligoribo/pAp-PDE_c-di-AMP_PDE"/>
</dbReference>
<sequence length="326" mass="36252">MYDAFSEFLKNKKSICVIQAENPDGDSLGSAIALDYLLPDIDVSLYCPVDIPRYLHYFIDWSRVTNDFDFKADGYIIVDTAATVLLSKLLEDAAIFSRLRSAPVLVIDHHETPDDIEFPHEIILEVRPACAEVIYRIAKNQDIKIDTLAAEAIFQGILSDTLGLTSSAVTAETFEIAADLTQLGAKISDLEDRRREFMKKSPRILDYKADLIKRIEYSLGGELATVHIPWDDIREYSDEYNPNVLILEEMRLVEGVKVAVAVKTYPDGKVTGKIRTASGVPIAEKIAGYFGGGGHPQAAGFRTYDTTYESVVQDLVKIVPELLKNG</sequence>
<dbReference type="PANTHER" id="PTHR47618:SF1">
    <property type="entry name" value="BIFUNCTIONAL OLIGORIBONUCLEASE AND PAP PHOSPHATASE NRNA"/>
    <property type="match status" value="1"/>
</dbReference>
<evidence type="ECO:0000313" key="3">
    <source>
        <dbReference type="EMBL" id="RYC74452.1"/>
    </source>
</evidence>
<dbReference type="PANTHER" id="PTHR47618">
    <property type="entry name" value="BIFUNCTIONAL OLIGORIBONUCLEASE AND PAP PHOSPHATASE NRNA"/>
    <property type="match status" value="1"/>
</dbReference>
<dbReference type="Pfam" id="PF01368">
    <property type="entry name" value="DHH"/>
    <property type="match status" value="1"/>
</dbReference>
<dbReference type="InterPro" id="IPR003156">
    <property type="entry name" value="DHHA1_dom"/>
</dbReference>
<reference evidence="3 4" key="2">
    <citation type="journal article" date="2020" name="Cell Rep.">
        <title>Acquisition and Adaptation of Ultra-small Parasitic Reduced Genome Bacteria to Mammalian Hosts.</title>
        <authorList>
            <person name="McLean J.S."/>
            <person name="Bor B."/>
            <person name="Kerns K.A."/>
            <person name="Liu Q."/>
            <person name="To T.T."/>
            <person name="Solden L."/>
            <person name="Hendrickson E.L."/>
            <person name="Wrighton K."/>
            <person name="Shi W."/>
            <person name="He X."/>
        </authorList>
    </citation>
    <scope>NUCLEOTIDE SEQUENCE [LARGE SCALE GENOMIC DNA]</scope>
    <source>
        <strain evidence="3 4">TM7_G3_2_Rum_HOT_351B</strain>
    </source>
</reference>
<dbReference type="RefSeq" id="WP_129735246.1">
    <property type="nucleotide sequence ID" value="NZ_PRLM01000006.1"/>
</dbReference>
<evidence type="ECO:0000259" key="1">
    <source>
        <dbReference type="Pfam" id="PF01368"/>
    </source>
</evidence>
<dbReference type="Gene3D" id="3.90.1640.10">
    <property type="entry name" value="inorganic pyrophosphatase (n-terminal core)"/>
    <property type="match status" value="1"/>
</dbReference>
<proteinExistence type="predicted"/>
<comment type="caution">
    <text evidence="3">The sequence shown here is derived from an EMBL/GenBank/DDBJ whole genome shotgun (WGS) entry which is preliminary data.</text>
</comment>
<reference evidence="3 4" key="1">
    <citation type="journal article" date="2018" name="bioRxiv">
        <title>Evidence of independent acquisition and adaption of ultra-small bacteria to human hosts across the highly diverse yet reduced genomes of the phylum Saccharibacteria.</title>
        <authorList>
            <person name="McLean J.S."/>
            <person name="Bor B."/>
            <person name="To T.T."/>
            <person name="Liu Q."/>
            <person name="Kearns K.A."/>
            <person name="Solden L.M."/>
            <person name="Wrighton K.C."/>
            <person name="He X."/>
            <person name="Shi W."/>
        </authorList>
    </citation>
    <scope>NUCLEOTIDE SEQUENCE [LARGE SCALE GENOMIC DNA]</scope>
    <source>
        <strain evidence="3 4">TM7_G3_2_Rum_HOT_351B</strain>
    </source>
</reference>
<dbReference type="InterPro" id="IPR038763">
    <property type="entry name" value="DHH_sf"/>
</dbReference>
<dbReference type="Pfam" id="PF02272">
    <property type="entry name" value="DHHA1"/>
    <property type="match status" value="1"/>
</dbReference>